<dbReference type="Gene3D" id="1.10.10.2840">
    <property type="entry name" value="PucR C-terminal helix-turn-helix domain"/>
    <property type="match status" value="1"/>
</dbReference>
<evidence type="ECO:0000313" key="3">
    <source>
        <dbReference type="EMBL" id="MBD8005511.1"/>
    </source>
</evidence>
<sequence length="739" mass="85999">MKVGGSKKKLKEKIEMHLRSATRKLITFDTVQETLNYLLESFYNEYTCDVVAILLKEDGQLVPKVWKGGNFNIDQIMNLSLKVCSPDLLEYALWGSAKEEGLETCAFADGLKSENIATWFTVPLKQSEKTGYGLCVIGFYDLVPLIIEAEQNFTEFGHDVAVAIELAQEKEEQKRKIKGIEWIKENTFTGSSIESVIGKVVERAIKGTKAQGACIYLYDETNRCFTLTPPIHGTIKLEEKIFIHSVGIFDHYFPSVESSGEHELTVPLLANLKTVGMLYVCHKEGHFFTNEDLKFLKFVSTFVSIQIENARLYQFEYESKRRLEKILNYHQELVKKTVEGQDLELITSVAGSTLGMSILLYDRFLKPITSYVQEDKKHLSKLYDNKILSRKPQITQLLSKELWIEEDQITFSIWPIKSGRDVLGYLVLFLEKEEMDRVLHFTIDYTINVYAIEFIKQKLIIDAREQEKESFVNQLFADPIDDQEKVITYATLINWNISESHRVAVLSMEINEVQEDLIAVEGYKTWLWDQIKTELAQNYPYMIYTRKGDEFILIVKETEERKSPVHYWRDVYIQMKRTVQKENERVQIYLGIGDFTRTIKDYYYSYIKAAKAKNIVSHHPAKEGYAFYDDLGSYTILNNSSDPLAAELFIKKHLAPLIQYSKNNVDLFLTLQVYLQHNGNYREASDELFIHRSTLEYRIERIEDLLNINLSNADIRFELMMAYKLYSLYDFNRSEFCEV</sequence>
<dbReference type="Pfam" id="PF01590">
    <property type="entry name" value="GAF"/>
    <property type="match status" value="1"/>
</dbReference>
<evidence type="ECO:0000313" key="4">
    <source>
        <dbReference type="Proteomes" id="UP000648182"/>
    </source>
</evidence>
<gene>
    <name evidence="3" type="ORF">H9631_10475</name>
</gene>
<evidence type="ECO:0000256" key="1">
    <source>
        <dbReference type="ARBA" id="ARBA00006754"/>
    </source>
</evidence>
<dbReference type="EMBL" id="JACSPV010000015">
    <property type="protein sequence ID" value="MBD8005511.1"/>
    <property type="molecule type" value="Genomic_DNA"/>
</dbReference>
<organism evidence="3 4">
    <name type="scientific">Bacillus norwichensis</name>
    <dbReference type="NCBI Taxonomy" id="2762217"/>
    <lineage>
        <taxon>Bacteria</taxon>
        <taxon>Bacillati</taxon>
        <taxon>Bacillota</taxon>
        <taxon>Bacilli</taxon>
        <taxon>Bacillales</taxon>
        <taxon>Bacillaceae</taxon>
        <taxon>Bacillus</taxon>
    </lineage>
</organism>
<keyword evidence="4" id="KW-1185">Reference proteome</keyword>
<dbReference type="SMART" id="SM00065">
    <property type="entry name" value="GAF"/>
    <property type="match status" value="1"/>
</dbReference>
<dbReference type="Gene3D" id="3.30.450.40">
    <property type="match status" value="1"/>
</dbReference>
<dbReference type="SUPFAM" id="SSF55781">
    <property type="entry name" value="GAF domain-like"/>
    <property type="match status" value="1"/>
</dbReference>
<accession>A0ABR8VM58</accession>
<protein>
    <submittedName>
        <fullName evidence="3">Helix-turn-helix domain-containing protein</fullName>
    </submittedName>
</protein>
<dbReference type="Proteomes" id="UP000648182">
    <property type="component" value="Unassembled WGS sequence"/>
</dbReference>
<dbReference type="InterPro" id="IPR051448">
    <property type="entry name" value="CdaR-like_regulators"/>
</dbReference>
<evidence type="ECO:0000259" key="2">
    <source>
        <dbReference type="SMART" id="SM00065"/>
    </source>
</evidence>
<dbReference type="InterPro" id="IPR041522">
    <property type="entry name" value="CdaR_GGDEF"/>
</dbReference>
<comment type="caution">
    <text evidence="3">The sequence shown here is derived from an EMBL/GenBank/DDBJ whole genome shotgun (WGS) entry which is preliminary data.</text>
</comment>
<dbReference type="Pfam" id="PF17853">
    <property type="entry name" value="GGDEF_2"/>
    <property type="match status" value="1"/>
</dbReference>
<dbReference type="PANTHER" id="PTHR33744:SF1">
    <property type="entry name" value="DNA-BINDING TRANSCRIPTIONAL ACTIVATOR ADER"/>
    <property type="match status" value="1"/>
</dbReference>
<dbReference type="InterPro" id="IPR025736">
    <property type="entry name" value="PucR_C-HTH_dom"/>
</dbReference>
<comment type="similarity">
    <text evidence="1">Belongs to the CdaR family.</text>
</comment>
<feature type="domain" description="GAF" evidence="2">
    <location>
        <begin position="192"/>
        <end position="317"/>
    </location>
</feature>
<name>A0ABR8VM58_9BACI</name>
<dbReference type="InterPro" id="IPR003018">
    <property type="entry name" value="GAF"/>
</dbReference>
<proteinExistence type="inferred from homology"/>
<reference evidence="3 4" key="1">
    <citation type="submission" date="2020-08" db="EMBL/GenBank/DDBJ databases">
        <title>A Genomic Blueprint of the Chicken Gut Microbiome.</title>
        <authorList>
            <person name="Gilroy R."/>
            <person name="Ravi A."/>
            <person name="Getino M."/>
            <person name="Pursley I."/>
            <person name="Horton D.L."/>
            <person name="Alikhan N.-F."/>
            <person name="Baker D."/>
            <person name="Gharbi K."/>
            <person name="Hall N."/>
            <person name="Watson M."/>
            <person name="Adriaenssens E.M."/>
            <person name="Foster-Nyarko E."/>
            <person name="Jarju S."/>
            <person name="Secka A."/>
            <person name="Antonio M."/>
            <person name="Oren A."/>
            <person name="Chaudhuri R."/>
            <person name="La Ragione R.M."/>
            <person name="Hildebrand F."/>
            <person name="Pallen M.J."/>
        </authorList>
    </citation>
    <scope>NUCLEOTIDE SEQUENCE [LARGE SCALE GENOMIC DNA]</scope>
    <source>
        <strain evidence="3 4">Sa1BUA2</strain>
    </source>
</reference>
<dbReference type="InterPro" id="IPR029016">
    <property type="entry name" value="GAF-like_dom_sf"/>
</dbReference>
<dbReference type="RefSeq" id="WP_191812538.1">
    <property type="nucleotide sequence ID" value="NZ_JACSPV010000015.1"/>
</dbReference>
<dbReference type="Pfam" id="PF13556">
    <property type="entry name" value="HTH_30"/>
    <property type="match status" value="1"/>
</dbReference>
<dbReference type="InterPro" id="IPR042070">
    <property type="entry name" value="PucR_C-HTH_sf"/>
</dbReference>
<dbReference type="PANTHER" id="PTHR33744">
    <property type="entry name" value="CARBOHYDRATE DIACID REGULATOR"/>
    <property type="match status" value="1"/>
</dbReference>